<dbReference type="SFLD" id="SFLDG01135">
    <property type="entry name" value="C1.5.6:_HAD__Beta-PGM__Phospha"/>
    <property type="match status" value="1"/>
</dbReference>
<dbReference type="Gene3D" id="1.10.150.240">
    <property type="entry name" value="Putative phosphatase, domain 2"/>
    <property type="match status" value="1"/>
</dbReference>
<comment type="caution">
    <text evidence="1">The sequence shown here is derived from an EMBL/GenBank/DDBJ whole genome shotgun (WGS) entry which is preliminary data.</text>
</comment>
<dbReference type="SFLD" id="SFLDG01129">
    <property type="entry name" value="C1.5:_HAD__Beta-PGM__Phosphata"/>
    <property type="match status" value="1"/>
</dbReference>
<dbReference type="Pfam" id="PF13419">
    <property type="entry name" value="HAD_2"/>
    <property type="match status" value="1"/>
</dbReference>
<dbReference type="PANTHER" id="PTHR43481">
    <property type="entry name" value="FRUCTOSE-1-PHOSPHATE PHOSPHATASE"/>
    <property type="match status" value="1"/>
</dbReference>
<dbReference type="SFLD" id="SFLDS00003">
    <property type="entry name" value="Haloacid_Dehalogenase"/>
    <property type="match status" value="1"/>
</dbReference>
<evidence type="ECO:0000313" key="2">
    <source>
        <dbReference type="Proteomes" id="UP000749646"/>
    </source>
</evidence>
<proteinExistence type="predicted"/>
<organism evidence="1 2">
    <name type="scientific">Modicella reniformis</name>
    <dbReference type="NCBI Taxonomy" id="1440133"/>
    <lineage>
        <taxon>Eukaryota</taxon>
        <taxon>Fungi</taxon>
        <taxon>Fungi incertae sedis</taxon>
        <taxon>Mucoromycota</taxon>
        <taxon>Mortierellomycotina</taxon>
        <taxon>Mortierellomycetes</taxon>
        <taxon>Mortierellales</taxon>
        <taxon>Mortierellaceae</taxon>
        <taxon>Modicella</taxon>
    </lineage>
</organism>
<dbReference type="InterPro" id="IPR006439">
    <property type="entry name" value="HAD-SF_hydro_IA"/>
</dbReference>
<sequence length="233" mass="25858">MVATAPQFPIRCRGILFDMDGTLIDTTVIVERYWEIWCKAHNINYSELIATSHGRTSRSIMEQWAPLDRRERYMTQEYLQELEKSVVEDTDGMIIIPGARELLEYLPSTKWAVVTSAGRSMAEGRFEQTGLKTPPILITSTEILRGKPDPLGYVTGAERLGLKPEDCVVFEDAPNGIRAGIAASAKAVIGMDTGTAPREQLVEAGANPIIKSFEDLDIKVLDDGWIEISQKTA</sequence>
<dbReference type="OrthoDB" id="40579at2759"/>
<dbReference type="InterPro" id="IPR041492">
    <property type="entry name" value="HAD_2"/>
</dbReference>
<dbReference type="AlphaFoldDB" id="A0A9P6ILD9"/>
<dbReference type="GO" id="GO:0050308">
    <property type="term" value="F:sugar-phosphatase activity"/>
    <property type="evidence" value="ECO:0007669"/>
    <property type="project" value="TreeGrafter"/>
</dbReference>
<dbReference type="Proteomes" id="UP000749646">
    <property type="component" value="Unassembled WGS sequence"/>
</dbReference>
<dbReference type="SUPFAM" id="SSF56784">
    <property type="entry name" value="HAD-like"/>
    <property type="match status" value="1"/>
</dbReference>
<gene>
    <name evidence="1" type="ORF">BGZ65_003320</name>
</gene>
<accession>A0A9P6ILD9</accession>
<dbReference type="InterPro" id="IPR051806">
    <property type="entry name" value="HAD-like_SPP"/>
</dbReference>
<dbReference type="InterPro" id="IPR036412">
    <property type="entry name" value="HAD-like_sf"/>
</dbReference>
<dbReference type="EMBL" id="JAAAHW010009869">
    <property type="protein sequence ID" value="KAF9935529.1"/>
    <property type="molecule type" value="Genomic_DNA"/>
</dbReference>
<dbReference type="NCBIfam" id="TIGR01509">
    <property type="entry name" value="HAD-SF-IA-v3"/>
    <property type="match status" value="1"/>
</dbReference>
<name>A0A9P6ILD9_9FUNG</name>
<dbReference type="Gene3D" id="3.40.50.1000">
    <property type="entry name" value="HAD superfamily/HAD-like"/>
    <property type="match status" value="1"/>
</dbReference>
<evidence type="ECO:0000313" key="1">
    <source>
        <dbReference type="EMBL" id="KAF9935529.1"/>
    </source>
</evidence>
<keyword evidence="2" id="KW-1185">Reference proteome</keyword>
<protein>
    <submittedName>
        <fullName evidence="1">Uncharacterized protein</fullName>
    </submittedName>
</protein>
<dbReference type="InterPro" id="IPR023214">
    <property type="entry name" value="HAD_sf"/>
</dbReference>
<dbReference type="InterPro" id="IPR023198">
    <property type="entry name" value="PGP-like_dom2"/>
</dbReference>
<reference evidence="1" key="1">
    <citation type="journal article" date="2020" name="Fungal Divers.">
        <title>Resolving the Mortierellaceae phylogeny through synthesis of multi-gene phylogenetics and phylogenomics.</title>
        <authorList>
            <person name="Vandepol N."/>
            <person name="Liber J."/>
            <person name="Desiro A."/>
            <person name="Na H."/>
            <person name="Kennedy M."/>
            <person name="Barry K."/>
            <person name="Grigoriev I.V."/>
            <person name="Miller A.N."/>
            <person name="O'Donnell K."/>
            <person name="Stajich J.E."/>
            <person name="Bonito G."/>
        </authorList>
    </citation>
    <scope>NUCLEOTIDE SEQUENCE</scope>
    <source>
        <strain evidence="1">MES-2147</strain>
    </source>
</reference>
<dbReference type="PANTHER" id="PTHR43481:SF4">
    <property type="entry name" value="GLYCEROL-1-PHOSPHATE PHOSPHOHYDROLASE 1-RELATED"/>
    <property type="match status" value="1"/>
</dbReference>